<dbReference type="PANTHER" id="PTHR23082:SF0">
    <property type="entry name" value="GENERAL TRANSCRIPTION FACTOR 3C POLYPEPTIDE 3"/>
    <property type="match status" value="1"/>
</dbReference>
<dbReference type="InterPro" id="IPR039340">
    <property type="entry name" value="Tfc4/TFIIIC-102/Sfc4"/>
</dbReference>
<dbReference type="PANTHER" id="PTHR23082">
    <property type="entry name" value="TRANSCRIPTION INITIATION FACTOR IIIC TFIIIC , POLYPEPTIDE 3-RELATED"/>
    <property type="match status" value="1"/>
</dbReference>
<dbReference type="SMART" id="SM00028">
    <property type="entry name" value="TPR"/>
    <property type="match status" value="9"/>
</dbReference>
<proteinExistence type="predicted"/>
<dbReference type="EMBL" id="CAJZBQ010000019">
    <property type="protein sequence ID" value="CAG9317966.1"/>
    <property type="molecule type" value="Genomic_DNA"/>
</dbReference>
<keyword evidence="3" id="KW-1185">Reference proteome</keyword>
<dbReference type="PROSITE" id="PS50005">
    <property type="entry name" value="TPR"/>
    <property type="match status" value="1"/>
</dbReference>
<dbReference type="InterPro" id="IPR019734">
    <property type="entry name" value="TPR_rpt"/>
</dbReference>
<protein>
    <submittedName>
        <fullName evidence="2">Uncharacterized protein</fullName>
    </submittedName>
</protein>
<evidence type="ECO:0000256" key="1">
    <source>
        <dbReference type="PROSITE-ProRule" id="PRU00339"/>
    </source>
</evidence>
<dbReference type="GO" id="GO:0006383">
    <property type="term" value="P:transcription by RNA polymerase III"/>
    <property type="evidence" value="ECO:0007669"/>
    <property type="project" value="InterPro"/>
</dbReference>
<keyword evidence="1" id="KW-0802">TPR repeat</keyword>
<organism evidence="2 3">
    <name type="scientific">Blepharisma stoltei</name>
    <dbReference type="NCBI Taxonomy" id="1481888"/>
    <lineage>
        <taxon>Eukaryota</taxon>
        <taxon>Sar</taxon>
        <taxon>Alveolata</taxon>
        <taxon>Ciliophora</taxon>
        <taxon>Postciliodesmatophora</taxon>
        <taxon>Heterotrichea</taxon>
        <taxon>Heterotrichida</taxon>
        <taxon>Blepharismidae</taxon>
        <taxon>Blepharisma</taxon>
    </lineage>
</organism>
<sequence>MSSSSDEDIRIGPTIQGSNKMTPEIEQLLGQANQYFVFHQFDEAYAILKDVITKAPCLPDPYHVLGLIHEERREHDKAVNFFMLAAQMTQHDSELWSKVAHMHKDFGHFKEAVYCFSRALQNKKGPDIELMKEKAVCYEKIGDYRKAGKTYFKILQVSDPCDPTVAKALVEVYNILAQPSKAISSLQEILEEKYDPNLVNLLCDLHIQISNYQFCIDYLDKFSDQEFPIDIQTKLGYCLARVGRVQEADFCFEKLLEQSVKHFPDLYYLIGCLYQDLGFPEKSLQFLEQLRQVDSYDKPILWLACGKLYKEIEDYSSAEDALNLVLSSNEVGLHIEARVCLSKIYKTKGEIERSMEILQTTDIPYIDTSELTSGFLDSFIAKAKLKIEEAFIQIQIPATLQFMHQMIDIQLKLEISNKTGIISEIGEEVFVRLIEKIISDLESEESFYKELKELINRLLKLEMYRKDRRLRMKKTLAKICIKDQDYEQAISAYKFICEKEDRGNNWAVLSCLLKKSSSTQLRTWLSKLNAKFPDHYAVHMLLGNNYLQTGYFSHAIKQYSYLYAQDPEDSLVNLNLGLCYLFSLSSRNLQKKEDYYEKAMQYLKNYSRIRKKTDYAEANYNIGRAFQHINFLTRATHYYEKVLMSYSRNLSYGLSLTKKTEKYSNLSARNLYEIRKLLKDDEGAQQIYENWLEK</sequence>
<dbReference type="Proteomes" id="UP001162131">
    <property type="component" value="Unassembled WGS sequence"/>
</dbReference>
<gene>
    <name evidence="2" type="ORF">BSTOLATCC_MIC20271</name>
</gene>
<evidence type="ECO:0000313" key="3">
    <source>
        <dbReference type="Proteomes" id="UP001162131"/>
    </source>
</evidence>
<dbReference type="Gene3D" id="1.25.40.10">
    <property type="entry name" value="Tetratricopeptide repeat domain"/>
    <property type="match status" value="2"/>
</dbReference>
<name>A0AAU9JB75_9CILI</name>
<evidence type="ECO:0000313" key="2">
    <source>
        <dbReference type="EMBL" id="CAG9317966.1"/>
    </source>
</evidence>
<dbReference type="InterPro" id="IPR011990">
    <property type="entry name" value="TPR-like_helical_dom_sf"/>
</dbReference>
<feature type="repeat" description="TPR" evidence="1">
    <location>
        <begin position="536"/>
        <end position="569"/>
    </location>
</feature>
<dbReference type="Pfam" id="PF13181">
    <property type="entry name" value="TPR_8"/>
    <property type="match status" value="1"/>
</dbReference>
<reference evidence="2" key="1">
    <citation type="submission" date="2021-09" db="EMBL/GenBank/DDBJ databases">
        <authorList>
            <consortium name="AG Swart"/>
            <person name="Singh M."/>
            <person name="Singh A."/>
            <person name="Seah K."/>
            <person name="Emmerich C."/>
        </authorList>
    </citation>
    <scope>NUCLEOTIDE SEQUENCE</scope>
    <source>
        <strain evidence="2">ATCC30299</strain>
    </source>
</reference>
<dbReference type="SUPFAM" id="SSF48452">
    <property type="entry name" value="TPR-like"/>
    <property type="match status" value="2"/>
</dbReference>
<accession>A0AAU9JB75</accession>
<dbReference type="AlphaFoldDB" id="A0AAU9JB75"/>
<comment type="caution">
    <text evidence="2">The sequence shown here is derived from an EMBL/GenBank/DDBJ whole genome shotgun (WGS) entry which is preliminary data.</text>
</comment>
<dbReference type="GO" id="GO:0000127">
    <property type="term" value="C:transcription factor TFIIIC complex"/>
    <property type="evidence" value="ECO:0007669"/>
    <property type="project" value="TreeGrafter"/>
</dbReference>